<evidence type="ECO:0000256" key="1">
    <source>
        <dbReference type="ARBA" id="ARBA00004430"/>
    </source>
</evidence>
<feature type="region of interest" description="Disordered" evidence="2">
    <location>
        <begin position="638"/>
        <end position="658"/>
    </location>
</feature>
<dbReference type="InterPro" id="IPR032675">
    <property type="entry name" value="LRR_dom_sf"/>
</dbReference>
<dbReference type="GO" id="GO:0016477">
    <property type="term" value="P:cell migration"/>
    <property type="evidence" value="ECO:0007669"/>
    <property type="project" value="TreeGrafter"/>
</dbReference>
<evidence type="ECO:0000313" key="3">
    <source>
        <dbReference type="EMBL" id="KAK3262690.1"/>
    </source>
</evidence>
<dbReference type="GO" id="GO:0005930">
    <property type="term" value="C:axoneme"/>
    <property type="evidence" value="ECO:0007669"/>
    <property type="project" value="UniProtKB-SubCell"/>
</dbReference>
<organism evidence="3 4">
    <name type="scientific">Cymbomonas tetramitiformis</name>
    <dbReference type="NCBI Taxonomy" id="36881"/>
    <lineage>
        <taxon>Eukaryota</taxon>
        <taxon>Viridiplantae</taxon>
        <taxon>Chlorophyta</taxon>
        <taxon>Pyramimonadophyceae</taxon>
        <taxon>Pyramimonadales</taxon>
        <taxon>Pyramimonadaceae</taxon>
        <taxon>Cymbomonas</taxon>
    </lineage>
</organism>
<evidence type="ECO:0000313" key="4">
    <source>
        <dbReference type="Proteomes" id="UP001190700"/>
    </source>
</evidence>
<reference evidence="3 4" key="1">
    <citation type="journal article" date="2015" name="Genome Biol. Evol.">
        <title>Comparative Genomics of a Bacterivorous Green Alga Reveals Evolutionary Causalities and Consequences of Phago-Mixotrophic Mode of Nutrition.</title>
        <authorList>
            <person name="Burns J.A."/>
            <person name="Paasch A."/>
            <person name="Narechania A."/>
            <person name="Kim E."/>
        </authorList>
    </citation>
    <scope>NUCLEOTIDE SEQUENCE [LARGE SCALE GENOMIC DNA]</scope>
    <source>
        <strain evidence="3 4">PLY_AMNH</strain>
    </source>
</reference>
<feature type="region of interest" description="Disordered" evidence="2">
    <location>
        <begin position="595"/>
        <end position="619"/>
    </location>
</feature>
<dbReference type="SMART" id="SM00368">
    <property type="entry name" value="LRR_RI"/>
    <property type="match status" value="4"/>
</dbReference>
<comment type="caution">
    <text evidence="3">The sequence shown here is derived from an EMBL/GenBank/DDBJ whole genome shotgun (WGS) entry which is preliminary data.</text>
</comment>
<dbReference type="InterPro" id="IPR051279">
    <property type="entry name" value="PP1-Reg/Actin-Interact_Protein"/>
</dbReference>
<dbReference type="PANTHER" id="PTHR24112">
    <property type="entry name" value="LEUCINE-RICH REPEAT, ISOFORM F-RELATED"/>
    <property type="match status" value="1"/>
</dbReference>
<dbReference type="GO" id="GO:0030027">
    <property type="term" value="C:lamellipodium"/>
    <property type="evidence" value="ECO:0007669"/>
    <property type="project" value="TreeGrafter"/>
</dbReference>
<dbReference type="EMBL" id="LGRX02016024">
    <property type="protein sequence ID" value="KAK3262690.1"/>
    <property type="molecule type" value="Genomic_DNA"/>
</dbReference>
<proteinExistence type="predicted"/>
<dbReference type="AlphaFoldDB" id="A0AAE0FN14"/>
<dbReference type="Pfam" id="PF13516">
    <property type="entry name" value="LRR_6"/>
    <property type="match status" value="1"/>
</dbReference>
<keyword evidence="4" id="KW-1185">Reference proteome</keyword>
<protein>
    <submittedName>
        <fullName evidence="3">Uncharacterized protein</fullName>
    </submittedName>
</protein>
<evidence type="ECO:0000256" key="2">
    <source>
        <dbReference type="SAM" id="MobiDB-lite"/>
    </source>
</evidence>
<accession>A0AAE0FN14</accession>
<dbReference type="Proteomes" id="UP001190700">
    <property type="component" value="Unassembled WGS sequence"/>
</dbReference>
<dbReference type="InterPro" id="IPR001611">
    <property type="entry name" value="Leu-rich_rpt"/>
</dbReference>
<gene>
    <name evidence="3" type="ORF">CYMTET_28466</name>
</gene>
<name>A0AAE0FN14_9CHLO</name>
<dbReference type="GO" id="GO:0005886">
    <property type="term" value="C:plasma membrane"/>
    <property type="evidence" value="ECO:0007669"/>
    <property type="project" value="TreeGrafter"/>
</dbReference>
<dbReference type="Gene3D" id="3.80.10.10">
    <property type="entry name" value="Ribonuclease Inhibitor"/>
    <property type="match status" value="1"/>
</dbReference>
<dbReference type="SUPFAM" id="SSF52047">
    <property type="entry name" value="RNI-like"/>
    <property type="match status" value="1"/>
</dbReference>
<comment type="subcellular location">
    <subcellularLocation>
        <location evidence="1">Cytoplasm</location>
        <location evidence="1">Cytoskeleton</location>
        <location evidence="1">Cilium axoneme</location>
    </subcellularLocation>
</comment>
<dbReference type="PANTHER" id="PTHR24112:SF66">
    <property type="entry name" value="LEUCINE-RICH REPEAT, ISOFORM F"/>
    <property type="match status" value="1"/>
</dbReference>
<dbReference type="GO" id="GO:0034315">
    <property type="term" value="P:regulation of Arp2/3 complex-mediated actin nucleation"/>
    <property type="evidence" value="ECO:0007669"/>
    <property type="project" value="TreeGrafter"/>
</dbReference>
<sequence length="830" mass="91689">MGPILRHSSWFGTVTLKDATLHKAALRFLLHSLADNDSVQTVKLVNVGLTKCILEKAWCKRHIRGAGDGLTALHLCHNRLTDSGLLPLLRALKRPLRHLSLQNCGIRAADNFVNLCTRMASRAWAAELQVRPPRQPRFPLLPPGRLHNRTICVARYVGGRHRQGAKRAPTRDTWTLMRKSGRRSTFSGASEIGAYFMRCVCYRFIKYTEVKYKAIAASKSTPKVLECIAAEELNVSENKLGRRGQQALKIFLATSSALRILDVSDCEMNLWSIFDSMQQNRQLASSLAYVDVSRNRLGPRTGTPPTLINASARPDQVTWGRHDSVVPTLVVRWMATIFRQASGHTLGLFLKAATYLRILLMRGMHPGCAFFDDLSQLLHGPIEGQREGLHLDISSSRHAKLPKGQRAAKLHWPIAFIKEARNPALPDAMLPDGIDVARLLSCNFLHLKELHLAGGPSYRLGHRAVPLIEALTFNSSLTFLNLEGNKASCPCLLRACSEERRFPRAVASVCCDFEGSGDPMALALHLTLQRNDALRVLHVDGNDFSTVGMKALIQGLQARHHTPCHIPFPVRNMRRLSTSDALLVEWKKSHSLSIGSSPALSIPKNHNDSPPPTSLATEAMDGMDHGPMEVAEHVGDATSSSTGAHAGTLDSAGGCRSKKKQLMMSRRKTLQGVMEQCETHHVAIGQVGWPLQLKQECRDELESSECSNDAPGPLIVDPLGLSACRKAAKLEPQRVCPAQLAEVTNLQQPPLQAPELDNHATVTFDDMLHGLVVEPHSIVGASWEDMHENAAPTTPREQIISHMKDGDIRSRLVLSQTNLWITPSNRPWRT</sequence>